<evidence type="ECO:0000313" key="2">
    <source>
        <dbReference type="Proteomes" id="UP000215027"/>
    </source>
</evidence>
<protein>
    <submittedName>
        <fullName evidence="1">Uncharacterized protein</fullName>
    </submittedName>
</protein>
<organism evidence="1 2">
    <name type="scientific">Candidatus Promineifilum breve</name>
    <dbReference type="NCBI Taxonomy" id="1806508"/>
    <lineage>
        <taxon>Bacteria</taxon>
        <taxon>Bacillati</taxon>
        <taxon>Chloroflexota</taxon>
        <taxon>Ardenticatenia</taxon>
        <taxon>Candidatus Promineifilales</taxon>
        <taxon>Candidatus Promineifilaceae</taxon>
        <taxon>Candidatus Promineifilum</taxon>
    </lineage>
</organism>
<evidence type="ECO:0000313" key="1">
    <source>
        <dbReference type="EMBL" id="CUS01973.2"/>
    </source>
</evidence>
<reference evidence="1" key="1">
    <citation type="submission" date="2016-01" db="EMBL/GenBank/DDBJ databases">
        <authorList>
            <person name="Mcilroy J.S."/>
            <person name="Karst M S."/>
            <person name="Albertsen M."/>
        </authorList>
    </citation>
    <scope>NUCLEOTIDE SEQUENCE</scope>
    <source>
        <strain evidence="1">Cfx-K</strain>
    </source>
</reference>
<sequence>MAIPELVVLSWFGYAKCHYLYNPRRKGWVPMNVHQLDKSSGSGLPDCRFFGTLGGT</sequence>
<name>A0A170PDD7_9CHLR</name>
<dbReference type="AlphaFoldDB" id="A0A170PDD7"/>
<accession>A0A170PDD7</accession>
<keyword evidence="2" id="KW-1185">Reference proteome</keyword>
<proteinExistence type="predicted"/>
<dbReference type="KEGG" id="pbf:CFX0092_A0092"/>
<gene>
    <name evidence="1" type="ORF">CFX0092_A0092</name>
</gene>
<dbReference type="Proteomes" id="UP000215027">
    <property type="component" value="Chromosome I"/>
</dbReference>
<dbReference type="EMBL" id="LN890655">
    <property type="protein sequence ID" value="CUS01973.2"/>
    <property type="molecule type" value="Genomic_DNA"/>
</dbReference>